<name>A0A6G1IDY2_9PLEO</name>
<proteinExistence type="predicted"/>
<evidence type="ECO:0000313" key="2">
    <source>
        <dbReference type="Proteomes" id="UP000799291"/>
    </source>
</evidence>
<organism evidence="1 2">
    <name type="scientific">Lentithecium fluviatile CBS 122367</name>
    <dbReference type="NCBI Taxonomy" id="1168545"/>
    <lineage>
        <taxon>Eukaryota</taxon>
        <taxon>Fungi</taxon>
        <taxon>Dikarya</taxon>
        <taxon>Ascomycota</taxon>
        <taxon>Pezizomycotina</taxon>
        <taxon>Dothideomycetes</taxon>
        <taxon>Pleosporomycetidae</taxon>
        <taxon>Pleosporales</taxon>
        <taxon>Massarineae</taxon>
        <taxon>Lentitheciaceae</taxon>
        <taxon>Lentithecium</taxon>
    </lineage>
</organism>
<dbReference type="AlphaFoldDB" id="A0A6G1IDY2"/>
<protein>
    <submittedName>
        <fullName evidence="1">Uncharacterized protein</fullName>
    </submittedName>
</protein>
<dbReference type="Pfam" id="PF14223">
    <property type="entry name" value="Retrotran_gag_2"/>
    <property type="match status" value="1"/>
</dbReference>
<keyword evidence="2" id="KW-1185">Reference proteome</keyword>
<feature type="non-terminal residue" evidence="1">
    <location>
        <position position="103"/>
    </location>
</feature>
<dbReference type="OrthoDB" id="3740850at2759"/>
<gene>
    <name evidence="1" type="ORF">K458DRAFT_257157</name>
</gene>
<feature type="non-terminal residue" evidence="1">
    <location>
        <position position="1"/>
    </location>
</feature>
<evidence type="ECO:0000313" key="1">
    <source>
        <dbReference type="EMBL" id="KAF2676308.1"/>
    </source>
</evidence>
<dbReference type="Proteomes" id="UP000799291">
    <property type="component" value="Unassembled WGS sequence"/>
</dbReference>
<accession>A0A6G1IDY2</accession>
<sequence length="103" mass="11690">IAFRYAGLWPIVSKKKDRPAAAGDDQDQWDSDDNKAMVMLLSSVYNDLSLSVANCDTSPAAWEHLAGRFDRDTGNTLIMLFRSLTNLRYRDGDNLSRHLNDFH</sequence>
<reference evidence="1" key="1">
    <citation type="journal article" date="2020" name="Stud. Mycol.">
        <title>101 Dothideomycetes genomes: a test case for predicting lifestyles and emergence of pathogens.</title>
        <authorList>
            <person name="Haridas S."/>
            <person name="Albert R."/>
            <person name="Binder M."/>
            <person name="Bloem J."/>
            <person name="Labutti K."/>
            <person name="Salamov A."/>
            <person name="Andreopoulos B."/>
            <person name="Baker S."/>
            <person name="Barry K."/>
            <person name="Bills G."/>
            <person name="Bluhm B."/>
            <person name="Cannon C."/>
            <person name="Castanera R."/>
            <person name="Culley D."/>
            <person name="Daum C."/>
            <person name="Ezra D."/>
            <person name="Gonzalez J."/>
            <person name="Henrissat B."/>
            <person name="Kuo A."/>
            <person name="Liang C."/>
            <person name="Lipzen A."/>
            <person name="Lutzoni F."/>
            <person name="Magnuson J."/>
            <person name="Mondo S."/>
            <person name="Nolan M."/>
            <person name="Ohm R."/>
            <person name="Pangilinan J."/>
            <person name="Park H.-J."/>
            <person name="Ramirez L."/>
            <person name="Alfaro M."/>
            <person name="Sun H."/>
            <person name="Tritt A."/>
            <person name="Yoshinaga Y."/>
            <person name="Zwiers L.-H."/>
            <person name="Turgeon B."/>
            <person name="Goodwin S."/>
            <person name="Spatafora J."/>
            <person name="Crous P."/>
            <person name="Grigoriev I."/>
        </authorList>
    </citation>
    <scope>NUCLEOTIDE SEQUENCE</scope>
    <source>
        <strain evidence="1">CBS 122367</strain>
    </source>
</reference>
<dbReference type="EMBL" id="MU005636">
    <property type="protein sequence ID" value="KAF2676308.1"/>
    <property type="molecule type" value="Genomic_DNA"/>
</dbReference>